<dbReference type="SUPFAM" id="SSF54593">
    <property type="entry name" value="Glyoxalase/Bleomycin resistance protein/Dihydroxybiphenyl dioxygenase"/>
    <property type="match status" value="1"/>
</dbReference>
<dbReference type="InterPro" id="IPR029068">
    <property type="entry name" value="Glyas_Bleomycin-R_OHBP_Dase"/>
</dbReference>
<name>A0A2A9HFC2_TEPT2</name>
<feature type="domain" description="Glyoxalase-like" evidence="1">
    <location>
        <begin position="5"/>
        <end position="38"/>
    </location>
</feature>
<protein>
    <submittedName>
        <fullName evidence="2">Glyoxalase-like protein</fullName>
    </submittedName>
</protein>
<proteinExistence type="predicted"/>
<gene>
    <name evidence="2" type="ORF">A9A59_1251</name>
</gene>
<keyword evidence="3" id="KW-1185">Reference proteome</keyword>
<reference evidence="2 3" key="1">
    <citation type="submission" date="2017-09" db="EMBL/GenBank/DDBJ databases">
        <title>Sequencing the genomes of two abundant thermophiles in Great Basin hot springs: Thermocrinis jamiesonii and novel Chloroflexi Thermoflexus hugenholtzii.</title>
        <authorList>
            <person name="Hedlund B."/>
        </authorList>
    </citation>
    <scope>NUCLEOTIDE SEQUENCE [LARGE SCALE GENOMIC DNA]</scope>
    <source>
        <strain evidence="2 3">G233</strain>
    </source>
</reference>
<evidence type="ECO:0000313" key="3">
    <source>
        <dbReference type="Proteomes" id="UP000223071"/>
    </source>
</evidence>
<evidence type="ECO:0000313" key="2">
    <source>
        <dbReference type="EMBL" id="PFG74043.1"/>
    </source>
</evidence>
<dbReference type="Pfam" id="PF13468">
    <property type="entry name" value="Glyoxalase_3"/>
    <property type="match status" value="1"/>
</dbReference>
<comment type="caution">
    <text evidence="2">The sequence shown here is derived from an EMBL/GenBank/DDBJ whole genome shotgun (WGS) entry which is preliminary data.</text>
</comment>
<accession>A0A2A9HFC2</accession>
<dbReference type="Proteomes" id="UP000223071">
    <property type="component" value="Unassembled WGS sequence"/>
</dbReference>
<dbReference type="AlphaFoldDB" id="A0A2A9HFC2"/>
<sequence>MLTRIDHLVLPVAGLDAAAAAFERLGLVLTPRTAHAGLAMQLLEYIARP</sequence>
<dbReference type="RefSeq" id="WP_165772545.1">
    <property type="nucleotide sequence ID" value="NZ_PDJQ01000001.1"/>
</dbReference>
<evidence type="ECO:0000259" key="1">
    <source>
        <dbReference type="Pfam" id="PF13468"/>
    </source>
</evidence>
<dbReference type="EMBL" id="PDJQ01000001">
    <property type="protein sequence ID" value="PFG74043.1"/>
    <property type="molecule type" value="Genomic_DNA"/>
</dbReference>
<organism evidence="2 3">
    <name type="scientific">Tepidiforma thermophila (strain KCTC 52669 / CGMCC 1.13589 / G233)</name>
    <dbReference type="NCBI Taxonomy" id="2761530"/>
    <lineage>
        <taxon>Bacteria</taxon>
        <taxon>Bacillati</taxon>
        <taxon>Chloroflexota</taxon>
        <taxon>Tepidiformia</taxon>
        <taxon>Tepidiformales</taxon>
        <taxon>Tepidiformaceae</taxon>
        <taxon>Tepidiforma</taxon>
    </lineage>
</organism>
<dbReference type="InterPro" id="IPR025870">
    <property type="entry name" value="Glyoxalase-like_dom"/>
</dbReference>